<comment type="cofactor">
    <cofactor evidence="1">
        <name>Fe cation</name>
        <dbReference type="ChEBI" id="CHEBI:24875"/>
    </cofactor>
</comment>
<feature type="domain" description="Manganese/iron superoxide dismutase N-terminal" evidence="9">
    <location>
        <begin position="22"/>
        <end position="107"/>
    </location>
</feature>
<name>B5YP72_THAPS</name>
<keyword evidence="4 7" id="KW-0560">Oxidoreductase</keyword>
<dbReference type="EC" id="1.15.1.1" evidence="7"/>
<evidence type="ECO:0000313" key="11">
    <source>
        <dbReference type="EMBL" id="ACI64408.1"/>
    </source>
</evidence>
<dbReference type="PIRSF" id="PIRSF000349">
    <property type="entry name" value="SODismutase"/>
    <property type="match status" value="1"/>
</dbReference>
<dbReference type="Pfam" id="PF00081">
    <property type="entry name" value="Sod_Fe_N"/>
    <property type="match status" value="1"/>
</dbReference>
<dbReference type="PaxDb" id="35128-Thaps263062"/>
<sequence>MTHSIVLLLIGISVSLASPAVELPDLPYGYSALSPVISKKTLMTHHLKHHAKYVATANQILNDEKLSLKELTSEQIIKNVKLAITHPSLFNNIAQSWNHAFYWKCMSVKGGGTPTKESALMNMIERDFGSFDNLRQLMETAALTAFGSGWAWLGYDGKRKKLIVTKTTGAGNPMTEGITPILTIDVWEHAYYLDYQEKRNAYVKGFFDKLVNWSFAEESLELAIGKK</sequence>
<dbReference type="InterPro" id="IPR036314">
    <property type="entry name" value="SOD_C_sf"/>
</dbReference>
<evidence type="ECO:0000256" key="1">
    <source>
        <dbReference type="ARBA" id="ARBA00001962"/>
    </source>
</evidence>
<dbReference type="GO" id="GO:0004784">
    <property type="term" value="F:superoxide dismutase activity"/>
    <property type="evidence" value="ECO:0007669"/>
    <property type="project" value="UniProtKB-EC"/>
</dbReference>
<feature type="domain" description="Manganese/iron superoxide dismutase C-terminal" evidence="10">
    <location>
        <begin position="118"/>
        <end position="218"/>
    </location>
</feature>
<dbReference type="OMA" id="DSLINWD"/>
<dbReference type="EMBL" id="CP001160">
    <property type="protein sequence ID" value="ACI64408.1"/>
    <property type="molecule type" value="Genomic_DNA"/>
</dbReference>
<protein>
    <recommendedName>
        <fullName evidence="7">Superoxide dismutase</fullName>
        <ecNumber evidence="7">1.15.1.1</ecNumber>
    </recommendedName>
</protein>
<evidence type="ECO:0000259" key="10">
    <source>
        <dbReference type="Pfam" id="PF02777"/>
    </source>
</evidence>
<dbReference type="PROSITE" id="PS00088">
    <property type="entry name" value="SOD_MN"/>
    <property type="match status" value="1"/>
</dbReference>
<dbReference type="eggNOG" id="KOG0876">
    <property type="taxonomic scope" value="Eukaryota"/>
</dbReference>
<dbReference type="GO" id="GO:0046872">
    <property type="term" value="F:metal ion binding"/>
    <property type="evidence" value="ECO:0007669"/>
    <property type="project" value="UniProtKB-KW"/>
</dbReference>
<feature type="binding site" evidence="6">
    <location>
        <position position="99"/>
    </location>
    <ligand>
        <name>Mn(2+)</name>
        <dbReference type="ChEBI" id="CHEBI:29035"/>
    </ligand>
</feature>
<dbReference type="HOGENOM" id="CLU_031625_0_0_1"/>
<dbReference type="Gene3D" id="1.10.287.990">
    <property type="entry name" value="Fe,Mn superoxide dismutase (SOD) domain"/>
    <property type="match status" value="1"/>
</dbReference>
<evidence type="ECO:0000256" key="5">
    <source>
        <dbReference type="ARBA" id="ARBA00023004"/>
    </source>
</evidence>
<dbReference type="InterPro" id="IPR036324">
    <property type="entry name" value="Mn/Fe_SOD_N_sf"/>
</dbReference>
<keyword evidence="12" id="KW-1185">Reference proteome</keyword>
<dbReference type="Proteomes" id="UP000001449">
    <property type="component" value="Chromosome 7"/>
</dbReference>
<accession>B5YP72</accession>
<dbReference type="PRINTS" id="PR01703">
    <property type="entry name" value="MNSODISMTASE"/>
</dbReference>
<keyword evidence="5" id="KW-0408">Iron</keyword>
<dbReference type="SUPFAM" id="SSF54719">
    <property type="entry name" value="Fe,Mn superoxide dismutase (SOD), C-terminal domain"/>
    <property type="match status" value="1"/>
</dbReference>
<evidence type="ECO:0000256" key="2">
    <source>
        <dbReference type="ARBA" id="ARBA00008714"/>
    </source>
</evidence>
<evidence type="ECO:0000256" key="4">
    <source>
        <dbReference type="ARBA" id="ARBA00023002"/>
    </source>
</evidence>
<dbReference type="KEGG" id="tps:THAPS_263062"/>
<dbReference type="InterPro" id="IPR019832">
    <property type="entry name" value="Mn/Fe_SOD_C"/>
</dbReference>
<dbReference type="Gene3D" id="3.55.40.20">
    <property type="entry name" value="Iron/manganese superoxide dismutase, C-terminal domain"/>
    <property type="match status" value="1"/>
</dbReference>
<feature type="binding site" evidence="6">
    <location>
        <position position="185"/>
    </location>
    <ligand>
        <name>Mn(2+)</name>
        <dbReference type="ChEBI" id="CHEBI:29035"/>
    </ligand>
</feature>
<keyword evidence="8" id="KW-0732">Signal</keyword>
<dbReference type="InterPro" id="IPR001189">
    <property type="entry name" value="Mn/Fe_SOD"/>
</dbReference>
<comment type="function">
    <text evidence="7">Destroys radicals which are normally produced within the cells and which are toxic to biological systems.</text>
</comment>
<dbReference type="RefSeq" id="XP_002295691.1">
    <property type="nucleotide sequence ID" value="XM_002295655.1"/>
</dbReference>
<gene>
    <name evidence="11" type="ORF">THAPS_263062</name>
</gene>
<proteinExistence type="inferred from homology"/>
<evidence type="ECO:0000259" key="9">
    <source>
        <dbReference type="Pfam" id="PF00081"/>
    </source>
</evidence>
<reference evidence="11 12" key="2">
    <citation type="journal article" date="2008" name="Nature">
        <title>The Phaeodactylum genome reveals the evolutionary history of diatom genomes.</title>
        <authorList>
            <person name="Bowler C."/>
            <person name="Allen A.E."/>
            <person name="Badger J.H."/>
            <person name="Grimwood J."/>
            <person name="Jabbari K."/>
            <person name="Kuo A."/>
            <person name="Maheswari U."/>
            <person name="Martens C."/>
            <person name="Maumus F."/>
            <person name="Otillar R.P."/>
            <person name="Rayko E."/>
            <person name="Salamov A."/>
            <person name="Vandepoele K."/>
            <person name="Beszteri B."/>
            <person name="Gruber A."/>
            <person name="Heijde M."/>
            <person name="Katinka M."/>
            <person name="Mock T."/>
            <person name="Valentin K."/>
            <person name="Verret F."/>
            <person name="Berges J.A."/>
            <person name="Brownlee C."/>
            <person name="Cadoret J.P."/>
            <person name="Chiovitti A."/>
            <person name="Choi C.J."/>
            <person name="Coesel S."/>
            <person name="De Martino A."/>
            <person name="Detter J.C."/>
            <person name="Durkin C."/>
            <person name="Falciatore A."/>
            <person name="Fournet J."/>
            <person name="Haruta M."/>
            <person name="Huysman M.J."/>
            <person name="Jenkins B.D."/>
            <person name="Jiroutova K."/>
            <person name="Jorgensen R.E."/>
            <person name="Joubert Y."/>
            <person name="Kaplan A."/>
            <person name="Kroger N."/>
            <person name="Kroth P.G."/>
            <person name="La Roche J."/>
            <person name="Lindquist E."/>
            <person name="Lommer M."/>
            <person name="Martin-Jezequel V."/>
            <person name="Lopez P.J."/>
            <person name="Lucas S."/>
            <person name="Mangogna M."/>
            <person name="McGinnis K."/>
            <person name="Medlin L.K."/>
            <person name="Montsant A."/>
            <person name="Oudot-Le Secq M.P."/>
            <person name="Napoli C."/>
            <person name="Obornik M."/>
            <person name="Parker M.S."/>
            <person name="Petit J.L."/>
            <person name="Porcel B.M."/>
            <person name="Poulsen N."/>
            <person name="Robison M."/>
            <person name="Rychlewski L."/>
            <person name="Rynearson T.A."/>
            <person name="Schmutz J."/>
            <person name="Shapiro H."/>
            <person name="Siaut M."/>
            <person name="Stanley M."/>
            <person name="Sussman M.R."/>
            <person name="Taylor A.R."/>
            <person name="Vardi A."/>
            <person name="von Dassow P."/>
            <person name="Vyverman W."/>
            <person name="Willis A."/>
            <person name="Wyrwicz L.S."/>
            <person name="Rokhsar D.S."/>
            <person name="Weissenbach J."/>
            <person name="Armbrust E.V."/>
            <person name="Green B.R."/>
            <person name="Van de Peer Y."/>
            <person name="Grigoriev I.V."/>
        </authorList>
    </citation>
    <scope>NUCLEOTIDE SEQUENCE [LARGE SCALE GENOMIC DNA]</scope>
    <source>
        <strain evidence="11 12">CCMP1335</strain>
    </source>
</reference>
<evidence type="ECO:0000256" key="6">
    <source>
        <dbReference type="PIRSR" id="PIRSR000349-1"/>
    </source>
</evidence>
<dbReference type="InterPro" id="IPR019831">
    <property type="entry name" value="Mn/Fe_SOD_N"/>
</dbReference>
<keyword evidence="3 6" id="KW-0479">Metal-binding</keyword>
<dbReference type="InterPro" id="IPR019833">
    <property type="entry name" value="Mn/Fe_SOD_BS"/>
</dbReference>
<dbReference type="SUPFAM" id="SSF46609">
    <property type="entry name" value="Fe,Mn superoxide dismutase (SOD), N-terminal domain"/>
    <property type="match status" value="1"/>
</dbReference>
<feature type="signal peptide" evidence="8">
    <location>
        <begin position="1"/>
        <end position="17"/>
    </location>
</feature>
<dbReference type="PANTHER" id="PTHR42769">
    <property type="entry name" value="SUPEROXIDE DISMUTASE"/>
    <property type="match status" value="1"/>
</dbReference>
<feature type="binding site" evidence="6">
    <location>
        <position position="189"/>
    </location>
    <ligand>
        <name>Mn(2+)</name>
        <dbReference type="ChEBI" id="CHEBI:29035"/>
    </ligand>
</feature>
<evidence type="ECO:0000256" key="7">
    <source>
        <dbReference type="RuleBase" id="RU000414"/>
    </source>
</evidence>
<dbReference type="GeneID" id="7446166"/>
<dbReference type="InParanoid" id="B5YP72"/>
<dbReference type="AlphaFoldDB" id="B5YP72"/>
<dbReference type="STRING" id="35128.B5YP72"/>
<feature type="chain" id="PRO_5002841424" description="Superoxide dismutase" evidence="8">
    <location>
        <begin position="18"/>
        <end position="227"/>
    </location>
</feature>
<feature type="binding site" evidence="6">
    <location>
        <position position="45"/>
    </location>
    <ligand>
        <name>Mn(2+)</name>
        <dbReference type="ChEBI" id="CHEBI:29035"/>
    </ligand>
</feature>
<dbReference type="FunCoup" id="B5YP72">
    <property type="interactions" value="107"/>
</dbReference>
<comment type="similarity">
    <text evidence="2 7">Belongs to the iron/manganese superoxide dismutase family.</text>
</comment>
<evidence type="ECO:0000256" key="3">
    <source>
        <dbReference type="ARBA" id="ARBA00022723"/>
    </source>
</evidence>
<reference evidence="11 12" key="1">
    <citation type="journal article" date="2004" name="Science">
        <title>The genome of the diatom Thalassiosira pseudonana: ecology, evolution, and metabolism.</title>
        <authorList>
            <person name="Armbrust E.V."/>
            <person name="Berges J.A."/>
            <person name="Bowler C."/>
            <person name="Green B.R."/>
            <person name="Martinez D."/>
            <person name="Putnam N.H."/>
            <person name="Zhou S."/>
            <person name="Allen A.E."/>
            <person name="Apt K.E."/>
            <person name="Bechner M."/>
            <person name="Brzezinski M.A."/>
            <person name="Chaal B.K."/>
            <person name="Chiovitti A."/>
            <person name="Davis A.K."/>
            <person name="Demarest M.S."/>
            <person name="Detter J.C."/>
            <person name="Glavina T."/>
            <person name="Goodstein D."/>
            <person name="Hadi M.Z."/>
            <person name="Hellsten U."/>
            <person name="Hildebrand M."/>
            <person name="Jenkins B.D."/>
            <person name="Jurka J."/>
            <person name="Kapitonov V.V."/>
            <person name="Kroger N."/>
            <person name="Lau W.W."/>
            <person name="Lane T.W."/>
            <person name="Larimer F.W."/>
            <person name="Lippmeier J.C."/>
            <person name="Lucas S."/>
            <person name="Medina M."/>
            <person name="Montsant A."/>
            <person name="Obornik M."/>
            <person name="Parker M.S."/>
            <person name="Palenik B."/>
            <person name="Pazour G.J."/>
            <person name="Richardson P.M."/>
            <person name="Rynearson T.A."/>
            <person name="Saito M.A."/>
            <person name="Schwartz D.C."/>
            <person name="Thamatrakoln K."/>
            <person name="Valentin K."/>
            <person name="Vardi A."/>
            <person name="Wilkerson F.P."/>
            <person name="Rokhsar D.S."/>
        </authorList>
    </citation>
    <scope>NUCLEOTIDE SEQUENCE [LARGE SCALE GENOMIC DNA]</scope>
    <source>
        <strain evidence="11 12">CCMP1335</strain>
    </source>
</reference>
<dbReference type="PANTHER" id="PTHR42769:SF3">
    <property type="entry name" value="SUPEROXIDE DISMUTASE [FE] 2, CHLOROPLASTIC"/>
    <property type="match status" value="1"/>
</dbReference>
<evidence type="ECO:0000256" key="8">
    <source>
        <dbReference type="SAM" id="SignalP"/>
    </source>
</evidence>
<dbReference type="Pfam" id="PF02777">
    <property type="entry name" value="Sod_Fe_C"/>
    <property type="match status" value="1"/>
</dbReference>
<organism evidence="11 12">
    <name type="scientific">Thalassiosira pseudonana</name>
    <name type="common">Marine diatom</name>
    <name type="synonym">Cyclotella nana</name>
    <dbReference type="NCBI Taxonomy" id="35128"/>
    <lineage>
        <taxon>Eukaryota</taxon>
        <taxon>Sar</taxon>
        <taxon>Stramenopiles</taxon>
        <taxon>Ochrophyta</taxon>
        <taxon>Bacillariophyta</taxon>
        <taxon>Coscinodiscophyceae</taxon>
        <taxon>Thalassiosirophycidae</taxon>
        <taxon>Thalassiosirales</taxon>
        <taxon>Thalassiosiraceae</taxon>
        <taxon>Thalassiosira</taxon>
    </lineage>
</organism>
<evidence type="ECO:0000313" key="12">
    <source>
        <dbReference type="Proteomes" id="UP000001449"/>
    </source>
</evidence>
<comment type="catalytic activity">
    <reaction evidence="7">
        <text>2 superoxide + 2 H(+) = H2O2 + O2</text>
        <dbReference type="Rhea" id="RHEA:20696"/>
        <dbReference type="ChEBI" id="CHEBI:15378"/>
        <dbReference type="ChEBI" id="CHEBI:15379"/>
        <dbReference type="ChEBI" id="CHEBI:16240"/>
        <dbReference type="ChEBI" id="CHEBI:18421"/>
        <dbReference type="EC" id="1.15.1.1"/>
    </reaction>
</comment>